<comment type="similarity">
    <text evidence="4 6">Belongs to the UPP synthase family.</text>
</comment>
<dbReference type="SUPFAM" id="SSF64005">
    <property type="entry name" value="Undecaprenyl diphosphate synthase"/>
    <property type="match status" value="1"/>
</dbReference>
<dbReference type="PROSITE" id="PS01066">
    <property type="entry name" value="UPP_SYNTHASE"/>
    <property type="match status" value="1"/>
</dbReference>
<keyword evidence="5 6" id="KW-0808">Transferase</keyword>
<dbReference type="GO" id="GO:0045547">
    <property type="term" value="F:ditrans,polycis-polyprenyl diphosphate synthase [(2E,6E)-farnesyl diphosphate specific] activity"/>
    <property type="evidence" value="ECO:0007669"/>
    <property type="project" value="TreeGrafter"/>
</dbReference>
<dbReference type="eggNOG" id="KOG1602">
    <property type="taxonomic scope" value="Eukaryota"/>
</dbReference>
<dbReference type="Proteomes" id="UP000029120">
    <property type="component" value="Chromosome 8"/>
</dbReference>
<dbReference type="FunFam" id="3.40.1180.10:FF:000001">
    <property type="entry name" value="(2E,6E)-farnesyl-diphosphate-specific ditrans,polycis-undecaprenyl-diphosphate synthase"/>
    <property type="match status" value="1"/>
</dbReference>
<dbReference type="GO" id="GO:0009668">
    <property type="term" value="P:plastid membrane organization"/>
    <property type="evidence" value="ECO:0007669"/>
    <property type="project" value="TreeGrafter"/>
</dbReference>
<dbReference type="AlphaFoldDB" id="A0A087GBZ4"/>
<dbReference type="GO" id="GO:0016094">
    <property type="term" value="P:polyprenol biosynthetic process"/>
    <property type="evidence" value="ECO:0007669"/>
    <property type="project" value="TreeGrafter"/>
</dbReference>
<dbReference type="EC" id="2.5.1.-" evidence="6"/>
<evidence type="ECO:0000313" key="7">
    <source>
        <dbReference type="EMBL" id="KFK27396.1"/>
    </source>
</evidence>
<comment type="function">
    <text evidence="2">Catalyzes cis-prenyl chain elongation to produce the polyprenyl backbone of dolichol, a glycosyl carrier-lipid required for the biosynthesis of several classes of glycoprotein.</text>
</comment>
<name>A0A087GBZ4_ARAAL</name>
<dbReference type="Gene3D" id="3.40.1180.10">
    <property type="entry name" value="Decaprenyl diphosphate synthase-like"/>
    <property type="match status" value="1"/>
</dbReference>
<dbReference type="InterPro" id="IPR018520">
    <property type="entry name" value="UPP_synth-like_CS"/>
</dbReference>
<dbReference type="InterPro" id="IPR001441">
    <property type="entry name" value="UPP_synth-like"/>
</dbReference>
<reference evidence="8" key="1">
    <citation type="journal article" date="2015" name="Nat. Plants">
        <title>Genome expansion of Arabis alpina linked with retrotransposition and reduced symmetric DNA methylation.</title>
        <authorList>
            <person name="Willing E.M."/>
            <person name="Rawat V."/>
            <person name="Mandakova T."/>
            <person name="Maumus F."/>
            <person name="James G.V."/>
            <person name="Nordstroem K.J."/>
            <person name="Becker C."/>
            <person name="Warthmann N."/>
            <person name="Chica C."/>
            <person name="Szarzynska B."/>
            <person name="Zytnicki M."/>
            <person name="Albani M.C."/>
            <person name="Kiefer C."/>
            <person name="Bergonzi S."/>
            <person name="Castaings L."/>
            <person name="Mateos J.L."/>
            <person name="Berns M.C."/>
            <person name="Bujdoso N."/>
            <person name="Piofczyk T."/>
            <person name="de Lorenzo L."/>
            <person name="Barrero-Sicilia C."/>
            <person name="Mateos I."/>
            <person name="Piednoel M."/>
            <person name="Hagmann J."/>
            <person name="Chen-Min-Tao R."/>
            <person name="Iglesias-Fernandez R."/>
            <person name="Schuster S.C."/>
            <person name="Alonso-Blanco C."/>
            <person name="Roudier F."/>
            <person name="Carbonero P."/>
            <person name="Paz-Ares J."/>
            <person name="Davis S.J."/>
            <person name="Pecinka A."/>
            <person name="Quesneville H."/>
            <person name="Colot V."/>
            <person name="Lysak M.A."/>
            <person name="Weigel D."/>
            <person name="Coupland G."/>
            <person name="Schneeberger K."/>
        </authorList>
    </citation>
    <scope>NUCLEOTIDE SEQUENCE [LARGE SCALE GENOMIC DNA]</scope>
    <source>
        <strain evidence="8">cv. Pajares</strain>
    </source>
</reference>
<dbReference type="InterPro" id="IPR036424">
    <property type="entry name" value="UPP_synth-like_sf"/>
</dbReference>
<dbReference type="GO" id="GO:0009409">
    <property type="term" value="P:response to cold"/>
    <property type="evidence" value="ECO:0007669"/>
    <property type="project" value="TreeGrafter"/>
</dbReference>
<dbReference type="GO" id="GO:0009570">
    <property type="term" value="C:chloroplast stroma"/>
    <property type="evidence" value="ECO:0007669"/>
    <property type="project" value="TreeGrafter"/>
</dbReference>
<protein>
    <recommendedName>
        <fullName evidence="6">Alkyl transferase</fullName>
        <ecNumber evidence="6">2.5.1.-</ecNumber>
    </recommendedName>
</protein>
<comment type="cofactor">
    <cofactor evidence="1">
        <name>Mg(2+)</name>
        <dbReference type="ChEBI" id="CHEBI:18420"/>
    </cofactor>
</comment>
<evidence type="ECO:0000256" key="6">
    <source>
        <dbReference type="RuleBase" id="RU363018"/>
    </source>
</evidence>
<dbReference type="Pfam" id="PF01255">
    <property type="entry name" value="Prenyltransf"/>
    <property type="match status" value="1"/>
</dbReference>
<dbReference type="UniPathway" id="UPA00378"/>
<dbReference type="OrthoDB" id="4173905at2759"/>
<organism evidence="7 8">
    <name type="scientific">Arabis alpina</name>
    <name type="common">Alpine rock-cress</name>
    <dbReference type="NCBI Taxonomy" id="50452"/>
    <lineage>
        <taxon>Eukaryota</taxon>
        <taxon>Viridiplantae</taxon>
        <taxon>Streptophyta</taxon>
        <taxon>Embryophyta</taxon>
        <taxon>Tracheophyta</taxon>
        <taxon>Spermatophyta</taxon>
        <taxon>Magnoliopsida</taxon>
        <taxon>eudicotyledons</taxon>
        <taxon>Gunneridae</taxon>
        <taxon>Pentapetalae</taxon>
        <taxon>rosids</taxon>
        <taxon>malvids</taxon>
        <taxon>Brassicales</taxon>
        <taxon>Brassicaceae</taxon>
        <taxon>Arabideae</taxon>
        <taxon>Arabis</taxon>
    </lineage>
</organism>
<accession>A0A087GBZ4</accession>
<evidence type="ECO:0000256" key="5">
    <source>
        <dbReference type="ARBA" id="ARBA00022679"/>
    </source>
</evidence>
<comment type="pathway">
    <text evidence="3">Protein modification; protein glycosylation.</text>
</comment>
<evidence type="ECO:0000256" key="2">
    <source>
        <dbReference type="ARBA" id="ARBA00002674"/>
    </source>
</evidence>
<dbReference type="OMA" id="MEMTARM"/>
<dbReference type="Gramene" id="KFK27396">
    <property type="protein sequence ID" value="KFK27396"/>
    <property type="gene ID" value="AALP_AA8G377600"/>
</dbReference>
<evidence type="ECO:0000313" key="8">
    <source>
        <dbReference type="Proteomes" id="UP000029120"/>
    </source>
</evidence>
<keyword evidence="8" id="KW-1185">Reference proteome</keyword>
<proteinExistence type="inferred from homology"/>
<dbReference type="EMBL" id="CM002876">
    <property type="protein sequence ID" value="KFK27396.1"/>
    <property type="molecule type" value="Genomic_DNA"/>
</dbReference>
<dbReference type="NCBIfam" id="TIGR00055">
    <property type="entry name" value="uppS"/>
    <property type="match status" value="1"/>
</dbReference>
<evidence type="ECO:0000256" key="4">
    <source>
        <dbReference type="ARBA" id="ARBA00005432"/>
    </source>
</evidence>
<evidence type="ECO:0000256" key="1">
    <source>
        <dbReference type="ARBA" id="ARBA00001946"/>
    </source>
</evidence>
<dbReference type="CDD" id="cd00475">
    <property type="entry name" value="Cis_IPPS"/>
    <property type="match status" value="1"/>
</dbReference>
<dbReference type="HAMAP" id="MF_01139">
    <property type="entry name" value="ISPT"/>
    <property type="match status" value="1"/>
</dbReference>
<gene>
    <name evidence="7" type="ordered locus">AALP_Aa8g377600</name>
</gene>
<dbReference type="PANTHER" id="PTHR10291">
    <property type="entry name" value="DEHYDRODOLICHYL DIPHOSPHATE SYNTHASE FAMILY MEMBER"/>
    <property type="match status" value="1"/>
</dbReference>
<sequence>MSRRLSVPLSLTNFIRLTKIIASQYDDKEERNEKRDEGAYVVGEKDLPKGLQKELMPRHVAVIMDGNRRWAKQAGLLTSQGHKAGAKRLIEIAELCFEMGVDTVSAFAFSTENWGRDKMEVNFLMSLFRKYLKSKIRYVQSKEIRVSVIGNRAKIPESLVGLIKEAEEATKCYKKKHLIVAIDYSGRFDILSACKSLMKKSEQGLIREEDVDETMFERELLTKCTELPSPDLLIRTSGEQRISNFFLWQLAYTELFFSPVLWPDFDKEKFLEALVSYQRRERRFGCRV</sequence>
<dbReference type="PANTHER" id="PTHR10291:SF25">
    <property type="entry name" value="ALKYL TRANSFERASE-RELATED"/>
    <property type="match status" value="1"/>
</dbReference>
<evidence type="ECO:0000256" key="3">
    <source>
        <dbReference type="ARBA" id="ARBA00004922"/>
    </source>
</evidence>